<sequence>MSLDGIRHDRRPAANSRPGQGRDADRWREILLGFVDDPRAAVEQADRLVDEAVRALQDRIEAQRGDLREAWRSRGEASTEDLRMALRGYRDLCQDLLAYDRGESRSFAPTGSASLVARDAGRAAAGTSGAADPAARPSTDVRPSAAAPARPASDEERPRTPIPMEPSRSRIAPANAMWDGIR</sequence>
<dbReference type="RefSeq" id="WP_011603160.1">
    <property type="nucleotide sequence ID" value="NC_008278.1"/>
</dbReference>
<dbReference type="HOGENOM" id="CLU_1479991_0_0_11"/>
<protein>
    <submittedName>
        <fullName evidence="2">Uncharacterized protein</fullName>
    </submittedName>
</protein>
<reference evidence="2 3" key="1">
    <citation type="journal article" date="2007" name="Genome Res.">
        <title>Genome characteristics of facultatively symbiotic Frankia sp. strains reflect host range and host plant biogeography.</title>
        <authorList>
            <person name="Normand P."/>
            <person name="Lapierre P."/>
            <person name="Tisa L.S."/>
            <person name="Gogarten J.P."/>
            <person name="Alloisio N."/>
            <person name="Bagnarol E."/>
            <person name="Bassi C.A."/>
            <person name="Berry A.M."/>
            <person name="Bickhart D.M."/>
            <person name="Choisne N."/>
            <person name="Couloux A."/>
            <person name="Cournoyer B."/>
            <person name="Cruveiller S."/>
            <person name="Daubin V."/>
            <person name="Demange N."/>
            <person name="Francino M.P."/>
            <person name="Goltsman E."/>
            <person name="Huang Y."/>
            <person name="Kopp O.R."/>
            <person name="Labarre L."/>
            <person name="Lapidus A."/>
            <person name="Lavire C."/>
            <person name="Marechal J."/>
            <person name="Martinez M."/>
            <person name="Mastronunzio J.E."/>
            <person name="Mullin B.C."/>
            <person name="Niemann J."/>
            <person name="Pujic P."/>
            <person name="Rawnsley T."/>
            <person name="Rouy Z."/>
            <person name="Schenowitz C."/>
            <person name="Sellstedt A."/>
            <person name="Tavares F."/>
            <person name="Tomkins J.P."/>
            <person name="Vallenet D."/>
            <person name="Valverde C."/>
            <person name="Wall L.G."/>
            <person name="Wang Y."/>
            <person name="Medigue C."/>
            <person name="Benson D.R."/>
        </authorList>
    </citation>
    <scope>NUCLEOTIDE SEQUENCE [LARGE SCALE GENOMIC DNA]</scope>
    <source>
        <strain evidence="3">DSM 45986 / CECT 9034 / ACN14a</strain>
    </source>
</reference>
<dbReference type="KEGG" id="fal:FRAAL1987"/>
<evidence type="ECO:0000313" key="3">
    <source>
        <dbReference type="Proteomes" id="UP000000657"/>
    </source>
</evidence>
<dbReference type="OrthoDB" id="3217284at2"/>
<dbReference type="STRING" id="326424.FRAAL1987"/>
<name>Q0RP96_FRAAA</name>
<organism evidence="2 3">
    <name type="scientific">Frankia alni (strain DSM 45986 / CECT 9034 / ACN14a)</name>
    <dbReference type="NCBI Taxonomy" id="326424"/>
    <lineage>
        <taxon>Bacteria</taxon>
        <taxon>Bacillati</taxon>
        <taxon>Actinomycetota</taxon>
        <taxon>Actinomycetes</taxon>
        <taxon>Frankiales</taxon>
        <taxon>Frankiaceae</taxon>
        <taxon>Frankia</taxon>
    </lineage>
</organism>
<dbReference type="eggNOG" id="COG0508">
    <property type="taxonomic scope" value="Bacteria"/>
</dbReference>
<feature type="region of interest" description="Disordered" evidence="1">
    <location>
        <begin position="119"/>
        <end position="182"/>
    </location>
</feature>
<feature type="region of interest" description="Disordered" evidence="1">
    <location>
        <begin position="1"/>
        <end position="22"/>
    </location>
</feature>
<evidence type="ECO:0000256" key="1">
    <source>
        <dbReference type="SAM" id="MobiDB-lite"/>
    </source>
</evidence>
<dbReference type="Proteomes" id="UP000000657">
    <property type="component" value="Chromosome"/>
</dbReference>
<dbReference type="EMBL" id="CT573213">
    <property type="protein sequence ID" value="CAJ60636.1"/>
    <property type="molecule type" value="Genomic_DNA"/>
</dbReference>
<feature type="compositionally biased region" description="Low complexity" evidence="1">
    <location>
        <begin position="122"/>
        <end position="151"/>
    </location>
</feature>
<dbReference type="AlphaFoldDB" id="Q0RP96"/>
<proteinExistence type="predicted"/>
<accession>Q0RP96</accession>
<gene>
    <name evidence="2" type="ordered locus">FRAAL1987</name>
</gene>
<evidence type="ECO:0000313" key="2">
    <source>
        <dbReference type="EMBL" id="CAJ60636.1"/>
    </source>
</evidence>
<keyword evidence="3" id="KW-1185">Reference proteome</keyword>